<keyword evidence="2" id="KW-1185">Reference proteome</keyword>
<proteinExistence type="predicted"/>
<dbReference type="InParanoid" id="A0BM87"/>
<accession>A0BM87</accession>
<protein>
    <submittedName>
        <fullName evidence="1">Uncharacterized protein</fullName>
    </submittedName>
</protein>
<sequence>MFNFCQSNLPYNQINIHVRDMIDGTVLFATTLLHVLRCYVTQLQR</sequence>
<dbReference type="Proteomes" id="UP000000600">
    <property type="component" value="Unassembled WGS sequence"/>
</dbReference>
<dbReference type="AlphaFoldDB" id="A0BM87"/>
<gene>
    <name evidence="1" type="ORF">GSPATT00030289001</name>
</gene>
<organism evidence="1 2">
    <name type="scientific">Paramecium tetraurelia</name>
    <dbReference type="NCBI Taxonomy" id="5888"/>
    <lineage>
        <taxon>Eukaryota</taxon>
        <taxon>Sar</taxon>
        <taxon>Alveolata</taxon>
        <taxon>Ciliophora</taxon>
        <taxon>Intramacronucleata</taxon>
        <taxon>Oligohymenophorea</taxon>
        <taxon>Peniculida</taxon>
        <taxon>Parameciidae</taxon>
        <taxon>Paramecium</taxon>
    </lineage>
</organism>
<reference evidence="1 2" key="1">
    <citation type="journal article" date="2006" name="Nature">
        <title>Global trends of whole-genome duplications revealed by the ciliate Paramecium tetraurelia.</title>
        <authorList>
            <consortium name="Genoscope"/>
            <person name="Aury J.-M."/>
            <person name="Jaillon O."/>
            <person name="Duret L."/>
            <person name="Noel B."/>
            <person name="Jubin C."/>
            <person name="Porcel B.M."/>
            <person name="Segurens B."/>
            <person name="Daubin V."/>
            <person name="Anthouard V."/>
            <person name="Aiach N."/>
            <person name="Arnaiz O."/>
            <person name="Billaut A."/>
            <person name="Beisson J."/>
            <person name="Blanc I."/>
            <person name="Bouhouche K."/>
            <person name="Camara F."/>
            <person name="Duharcourt S."/>
            <person name="Guigo R."/>
            <person name="Gogendeau D."/>
            <person name="Katinka M."/>
            <person name="Keller A.-M."/>
            <person name="Kissmehl R."/>
            <person name="Klotz C."/>
            <person name="Koll F."/>
            <person name="Le Moue A."/>
            <person name="Lepere C."/>
            <person name="Malinsky S."/>
            <person name="Nowacki M."/>
            <person name="Nowak J.K."/>
            <person name="Plattner H."/>
            <person name="Poulain J."/>
            <person name="Ruiz F."/>
            <person name="Serrano V."/>
            <person name="Zagulski M."/>
            <person name="Dessen P."/>
            <person name="Betermier M."/>
            <person name="Weissenbach J."/>
            <person name="Scarpelli C."/>
            <person name="Schachter V."/>
            <person name="Sperling L."/>
            <person name="Meyer E."/>
            <person name="Cohen J."/>
            <person name="Wincker P."/>
        </authorList>
    </citation>
    <scope>NUCLEOTIDE SEQUENCE [LARGE SCALE GENOMIC DNA]</scope>
    <source>
        <strain evidence="1 2">Stock d4-2</strain>
    </source>
</reference>
<dbReference type="HOGENOM" id="CLU_3208772_0_0_1"/>
<dbReference type="EMBL" id="CT868004">
    <property type="protein sequence ID" value="CAK59654.1"/>
    <property type="molecule type" value="Genomic_DNA"/>
</dbReference>
<evidence type="ECO:0000313" key="1">
    <source>
        <dbReference type="EMBL" id="CAK59654.1"/>
    </source>
</evidence>
<name>A0BM87_PARTE</name>
<dbReference type="GeneID" id="76803732"/>
<evidence type="ECO:0000313" key="2">
    <source>
        <dbReference type="Proteomes" id="UP000000600"/>
    </source>
</evidence>
<dbReference type="RefSeq" id="XP_052287114.1">
    <property type="nucleotide sequence ID" value="XM_052431193.1"/>
</dbReference>